<keyword evidence="3 5" id="KW-1133">Transmembrane helix</keyword>
<evidence type="ECO:0000313" key="6">
    <source>
        <dbReference type="EMBL" id="SEI18418.1"/>
    </source>
</evidence>
<dbReference type="AlphaFoldDB" id="A0A1H8V5M2"/>
<dbReference type="EMBL" id="FNXB01000050">
    <property type="protein sequence ID" value="SEI18418.1"/>
    <property type="molecule type" value="Genomic_DNA"/>
</dbReference>
<feature type="transmembrane region" description="Helical" evidence="5">
    <location>
        <begin position="50"/>
        <end position="68"/>
    </location>
</feature>
<dbReference type="Pfam" id="PF05101">
    <property type="entry name" value="VirB3"/>
    <property type="match status" value="1"/>
</dbReference>
<reference evidence="6" key="3">
    <citation type="submission" date="2016-10" db="EMBL/GenBank/DDBJ databases">
        <authorList>
            <person name="de Groot N.N."/>
        </authorList>
    </citation>
    <scope>NUCLEOTIDE SEQUENCE [LARGE SCALE GENOMIC DNA]</scope>
    <source>
        <strain evidence="6">CCBAU85039</strain>
    </source>
</reference>
<evidence type="ECO:0000256" key="4">
    <source>
        <dbReference type="ARBA" id="ARBA00023136"/>
    </source>
</evidence>
<reference evidence="8" key="1">
    <citation type="submission" date="2016-10" db="EMBL/GenBank/DDBJ databases">
        <authorList>
            <person name="Wibberg D."/>
        </authorList>
    </citation>
    <scope>NUCLEOTIDE SEQUENCE [LARGE SCALE GENOMIC DNA]</scope>
</reference>
<dbReference type="RefSeq" id="WP_072380971.1">
    <property type="nucleotide sequence ID" value="NZ_FNXB01000050.1"/>
</dbReference>
<evidence type="ECO:0000313" key="9">
    <source>
        <dbReference type="Proteomes" id="UP000198939"/>
    </source>
</evidence>
<keyword evidence="4 5" id="KW-0472">Membrane</keyword>
<protein>
    <submittedName>
        <fullName evidence="6">Type IV secretion system protein VirB3</fullName>
    </submittedName>
</protein>
<evidence type="ECO:0000313" key="8">
    <source>
        <dbReference type="Proteomes" id="UP000183063"/>
    </source>
</evidence>
<dbReference type="InterPro" id="IPR007792">
    <property type="entry name" value="T4SS_VirB3/TrbD/AvhB"/>
</dbReference>
<sequence length="99" mass="10884">MAEPNVTKPILTPLIIGLTRSPTLWGVPYMAAIIVMGLMIIAWLATNSLWALLTAPIAYLALFTLCTWDARILDVLQVSTRLTPRTPNKVFWGGNSYGP</sequence>
<keyword evidence="2 5" id="KW-0812">Transmembrane</keyword>
<gene>
    <name evidence="6" type="ORF">RTCCBAU85039_5892</name>
    <name evidence="7" type="ORF">SAMN05216228_103926</name>
</gene>
<evidence type="ECO:0000256" key="5">
    <source>
        <dbReference type="SAM" id="Phobius"/>
    </source>
</evidence>
<dbReference type="Proteomes" id="UP000183063">
    <property type="component" value="Unassembled WGS sequence"/>
</dbReference>
<organism evidence="6 8">
    <name type="scientific">Rhizobium tibeticum</name>
    <dbReference type="NCBI Taxonomy" id="501024"/>
    <lineage>
        <taxon>Bacteria</taxon>
        <taxon>Pseudomonadati</taxon>
        <taxon>Pseudomonadota</taxon>
        <taxon>Alphaproteobacteria</taxon>
        <taxon>Hyphomicrobiales</taxon>
        <taxon>Rhizobiaceae</taxon>
        <taxon>Rhizobium/Agrobacterium group</taxon>
        <taxon>Rhizobium</taxon>
    </lineage>
</organism>
<evidence type="ECO:0000256" key="3">
    <source>
        <dbReference type="ARBA" id="ARBA00022989"/>
    </source>
</evidence>
<evidence type="ECO:0000313" key="7">
    <source>
        <dbReference type="EMBL" id="SEP10772.1"/>
    </source>
</evidence>
<name>A0A1H8V5M2_9HYPH</name>
<dbReference type="OrthoDB" id="7923381at2"/>
<dbReference type="Proteomes" id="UP000198939">
    <property type="component" value="Unassembled WGS sequence"/>
</dbReference>
<dbReference type="GO" id="GO:0016020">
    <property type="term" value="C:membrane"/>
    <property type="evidence" value="ECO:0007669"/>
    <property type="project" value="UniProtKB-SubCell"/>
</dbReference>
<evidence type="ECO:0000256" key="1">
    <source>
        <dbReference type="ARBA" id="ARBA00004370"/>
    </source>
</evidence>
<accession>A0A1H8V5M2</accession>
<reference evidence="7 9" key="2">
    <citation type="submission" date="2016-10" db="EMBL/GenBank/DDBJ databases">
        <authorList>
            <person name="Varghese N."/>
            <person name="Submissions S."/>
        </authorList>
    </citation>
    <scope>NUCLEOTIDE SEQUENCE [LARGE SCALE GENOMIC DNA]</scope>
    <source>
        <strain evidence="7 9">CGMCC 1.7071</strain>
    </source>
</reference>
<dbReference type="STRING" id="501024.RTCCBAU85039_5892"/>
<dbReference type="EMBL" id="FOCV01000039">
    <property type="protein sequence ID" value="SEP10772.1"/>
    <property type="molecule type" value="Genomic_DNA"/>
</dbReference>
<proteinExistence type="predicted"/>
<evidence type="ECO:0000256" key="2">
    <source>
        <dbReference type="ARBA" id="ARBA00022692"/>
    </source>
</evidence>
<feature type="transmembrane region" description="Helical" evidence="5">
    <location>
        <begin position="24"/>
        <end position="44"/>
    </location>
</feature>
<keyword evidence="9" id="KW-1185">Reference proteome</keyword>
<comment type="subcellular location">
    <subcellularLocation>
        <location evidence="1">Membrane</location>
    </subcellularLocation>
</comment>